<dbReference type="EMBL" id="LHQS01000001">
    <property type="protein sequence ID" value="RXE56976.1"/>
    <property type="molecule type" value="Genomic_DNA"/>
</dbReference>
<evidence type="ECO:0000256" key="2">
    <source>
        <dbReference type="HAMAP-Rule" id="MF_01940"/>
    </source>
</evidence>
<dbReference type="RefSeq" id="WP_128692729.1">
    <property type="nucleotide sequence ID" value="NZ_LHQS01000001.1"/>
</dbReference>
<protein>
    <recommendedName>
        <fullName evidence="2">RNA 2',3'-cyclic phosphodiesterase</fullName>
        <shortName evidence="2">RNA 2',3'-CPDase</shortName>
        <ecNumber evidence="2">3.1.4.58</ecNumber>
    </recommendedName>
</protein>
<dbReference type="NCBIfam" id="TIGR02258">
    <property type="entry name" value="2_5_ligase"/>
    <property type="match status" value="1"/>
</dbReference>
<keyword evidence="1 2" id="KW-0378">Hydrolase</keyword>
<organism evidence="4 5">
    <name type="scientific">Methanoculleus taiwanensis</name>
    <dbReference type="NCBI Taxonomy" id="1550565"/>
    <lineage>
        <taxon>Archaea</taxon>
        <taxon>Methanobacteriati</taxon>
        <taxon>Methanobacteriota</taxon>
        <taxon>Stenosarchaea group</taxon>
        <taxon>Methanomicrobia</taxon>
        <taxon>Methanomicrobiales</taxon>
        <taxon>Methanomicrobiaceae</taxon>
        <taxon>Methanoculleus</taxon>
    </lineage>
</organism>
<evidence type="ECO:0000313" key="4">
    <source>
        <dbReference type="EMBL" id="RXE56976.1"/>
    </source>
</evidence>
<dbReference type="Gene3D" id="3.90.1140.10">
    <property type="entry name" value="Cyclic phosphodiesterase"/>
    <property type="match status" value="1"/>
</dbReference>
<keyword evidence="5" id="KW-1185">Reference proteome</keyword>
<dbReference type="AlphaFoldDB" id="A0A498H5G2"/>
<comment type="caution">
    <text evidence="4">The sequence shown here is derived from an EMBL/GenBank/DDBJ whole genome shotgun (WGS) entry which is preliminary data.</text>
</comment>
<sequence>MVRSFVAIDLSEEVRRKIRESQDLLERCDARLSIVAPANIHITLKFLGEIEPSAIGPILEALESVRGEAFEVTIGRAVCNPPSRPRVIWCGIEDTGGCAALNRQIEALLEPLGFERERRAFTPHATLARVKRFDPSLLRQVESLPEIPIGSCEVRSIKLKKSTLTPRGSLYEDLGEVLL</sequence>
<feature type="active site" description="Proton acceptor" evidence="2">
    <location>
        <position position="124"/>
    </location>
</feature>
<dbReference type="HAMAP" id="MF_01940">
    <property type="entry name" value="RNA_CPDase"/>
    <property type="match status" value="1"/>
</dbReference>
<gene>
    <name evidence="4" type="ORF">ABH15_02225</name>
</gene>
<comment type="catalytic activity">
    <reaction evidence="2">
        <text>a 3'-end 2',3'-cyclophospho-ribonucleotide-RNA + H2O = a 3'-end 2'-phospho-ribonucleotide-RNA + H(+)</text>
        <dbReference type="Rhea" id="RHEA:11828"/>
        <dbReference type="Rhea" id="RHEA-COMP:10464"/>
        <dbReference type="Rhea" id="RHEA-COMP:17353"/>
        <dbReference type="ChEBI" id="CHEBI:15377"/>
        <dbReference type="ChEBI" id="CHEBI:15378"/>
        <dbReference type="ChEBI" id="CHEBI:83064"/>
        <dbReference type="ChEBI" id="CHEBI:173113"/>
        <dbReference type="EC" id="3.1.4.58"/>
    </reaction>
</comment>
<proteinExistence type="inferred from homology"/>
<name>A0A498H5G2_9EURY</name>
<feature type="active site" description="Proton donor" evidence="2">
    <location>
        <position position="41"/>
    </location>
</feature>
<dbReference type="GO" id="GO:0008664">
    <property type="term" value="F:RNA 2',3'-cyclic 3'-phosphodiesterase activity"/>
    <property type="evidence" value="ECO:0007669"/>
    <property type="project" value="UniProtKB-EC"/>
</dbReference>
<accession>A0A498H5G2</accession>
<evidence type="ECO:0000313" key="5">
    <source>
        <dbReference type="Proteomes" id="UP000290932"/>
    </source>
</evidence>
<feature type="short sequence motif" description="HXTX 2" evidence="2">
    <location>
        <begin position="124"/>
        <end position="127"/>
    </location>
</feature>
<feature type="short sequence motif" description="HXTX 1" evidence="2">
    <location>
        <begin position="41"/>
        <end position="44"/>
    </location>
</feature>
<dbReference type="GO" id="GO:0004113">
    <property type="term" value="F:2',3'-cyclic-nucleotide 3'-phosphodiesterase activity"/>
    <property type="evidence" value="ECO:0007669"/>
    <property type="project" value="InterPro"/>
</dbReference>
<evidence type="ECO:0000259" key="3">
    <source>
        <dbReference type="Pfam" id="PF02834"/>
    </source>
</evidence>
<dbReference type="Pfam" id="PF02834">
    <property type="entry name" value="LigT_PEase"/>
    <property type="match status" value="2"/>
</dbReference>
<comment type="similarity">
    <text evidence="2">Belongs to the 2H phosphoesterase superfamily. ThpR family.</text>
</comment>
<dbReference type="PANTHER" id="PTHR35561:SF1">
    <property type="entry name" value="RNA 2',3'-CYCLIC PHOSPHODIESTERASE"/>
    <property type="match status" value="1"/>
</dbReference>
<dbReference type="EC" id="3.1.4.58" evidence="2"/>
<evidence type="ECO:0000256" key="1">
    <source>
        <dbReference type="ARBA" id="ARBA00022801"/>
    </source>
</evidence>
<feature type="domain" description="Phosphoesterase HXTX" evidence="3">
    <location>
        <begin position="99"/>
        <end position="171"/>
    </location>
</feature>
<reference evidence="4 5" key="1">
    <citation type="journal article" date="2015" name="Int. J. Syst. Evol. Microbiol.">
        <title>Methanoculleus taiwanensis sp. nov., a methanogen isolated from deep marine sediment at the deformation front area near Taiwan.</title>
        <authorList>
            <person name="Weng C.Y."/>
            <person name="Chen S.C."/>
            <person name="Lai M.C."/>
            <person name="Wu S.Y."/>
            <person name="Lin S."/>
            <person name="Yang T.F."/>
            <person name="Chen P.C."/>
        </authorList>
    </citation>
    <scope>NUCLEOTIDE SEQUENCE [LARGE SCALE GENOMIC DNA]</scope>
    <source>
        <strain evidence="4 5">CYW4</strain>
    </source>
</reference>
<dbReference type="InterPro" id="IPR014051">
    <property type="entry name" value="Phosphoesterase_HXTX"/>
</dbReference>
<dbReference type="SUPFAM" id="SSF55144">
    <property type="entry name" value="LigT-like"/>
    <property type="match status" value="1"/>
</dbReference>
<comment type="function">
    <text evidence="2">Hydrolyzes RNA 2',3'-cyclic phosphodiester to an RNA 2'-phosphomonoester.</text>
</comment>
<dbReference type="InterPro" id="IPR009097">
    <property type="entry name" value="Cyclic_Pdiesterase"/>
</dbReference>
<feature type="domain" description="Phosphoesterase HXTX" evidence="3">
    <location>
        <begin position="8"/>
        <end position="89"/>
    </location>
</feature>
<dbReference type="OrthoDB" id="44091at2157"/>
<dbReference type="InterPro" id="IPR004175">
    <property type="entry name" value="RNA_CPDase"/>
</dbReference>
<dbReference type="PANTHER" id="PTHR35561">
    <property type="entry name" value="RNA 2',3'-CYCLIC PHOSPHODIESTERASE"/>
    <property type="match status" value="1"/>
</dbReference>
<dbReference type="Proteomes" id="UP000290932">
    <property type="component" value="Unassembled WGS sequence"/>
</dbReference>